<name>A0ABS4JWA8_9FIRM</name>
<keyword evidence="2" id="KW-0472">Membrane</keyword>
<dbReference type="EMBL" id="JAGGLG010000036">
    <property type="protein sequence ID" value="MBP2019827.1"/>
    <property type="molecule type" value="Genomic_DNA"/>
</dbReference>
<dbReference type="RefSeq" id="WP_209467929.1">
    <property type="nucleotide sequence ID" value="NZ_JAGGLG010000036.1"/>
</dbReference>
<evidence type="ECO:0000313" key="3">
    <source>
        <dbReference type="EMBL" id="MBP2019827.1"/>
    </source>
</evidence>
<sequence length="126" mass="13575">MRNLVGILLVGLALFLLVTVVLPVLGFLLAAVVALLAIGAVAYFAAPLLARLPWFRDRIKVEEHGGARTVRFGRTQFSSFGDWSAAPRAAREPADDVIDVEGRTVGTEEDAAEVPPDLLPDPGRRE</sequence>
<proteinExistence type="predicted"/>
<gene>
    <name evidence="3" type="ORF">J2Z79_003269</name>
</gene>
<accession>A0ABS4JWA8</accession>
<comment type="caution">
    <text evidence="3">The sequence shown here is derived from an EMBL/GenBank/DDBJ whole genome shotgun (WGS) entry which is preliminary data.</text>
</comment>
<keyword evidence="2" id="KW-0812">Transmembrane</keyword>
<evidence type="ECO:0000256" key="1">
    <source>
        <dbReference type="SAM" id="MobiDB-lite"/>
    </source>
</evidence>
<evidence type="ECO:0000256" key="2">
    <source>
        <dbReference type="SAM" id="Phobius"/>
    </source>
</evidence>
<protein>
    <submittedName>
        <fullName evidence="3">Uncharacterized protein</fullName>
    </submittedName>
</protein>
<dbReference type="Proteomes" id="UP001519289">
    <property type="component" value="Unassembled WGS sequence"/>
</dbReference>
<keyword evidence="2" id="KW-1133">Transmembrane helix</keyword>
<evidence type="ECO:0000313" key="4">
    <source>
        <dbReference type="Proteomes" id="UP001519289"/>
    </source>
</evidence>
<organism evidence="3 4">
    <name type="scientific">Symbiobacterium terraclitae</name>
    <dbReference type="NCBI Taxonomy" id="557451"/>
    <lineage>
        <taxon>Bacteria</taxon>
        <taxon>Bacillati</taxon>
        <taxon>Bacillota</taxon>
        <taxon>Clostridia</taxon>
        <taxon>Eubacteriales</taxon>
        <taxon>Symbiobacteriaceae</taxon>
        <taxon>Symbiobacterium</taxon>
    </lineage>
</organism>
<keyword evidence="4" id="KW-1185">Reference proteome</keyword>
<reference evidence="3 4" key="1">
    <citation type="submission" date="2021-03" db="EMBL/GenBank/DDBJ databases">
        <title>Genomic Encyclopedia of Type Strains, Phase IV (KMG-IV): sequencing the most valuable type-strain genomes for metagenomic binning, comparative biology and taxonomic classification.</title>
        <authorList>
            <person name="Goeker M."/>
        </authorList>
    </citation>
    <scope>NUCLEOTIDE SEQUENCE [LARGE SCALE GENOMIC DNA]</scope>
    <source>
        <strain evidence="3 4">DSM 27138</strain>
    </source>
</reference>
<feature type="transmembrane region" description="Helical" evidence="2">
    <location>
        <begin position="29"/>
        <end position="50"/>
    </location>
</feature>
<feature type="region of interest" description="Disordered" evidence="1">
    <location>
        <begin position="105"/>
        <end position="126"/>
    </location>
</feature>